<sequence>MSQFLETFTARTVWTPELILVLAVISVIYLALGRKYYYWFPEGKPVETRRIIYFHLGLLGIYLGFGGPLYVLGHIMLSMHMLSMAIVFLVAPPLLLIGIPAWFFRFFAHFSVIHGAFKIIGYPLIGLILFNALFSFYHLPFTFDFLMTNEGMHNVYQIGMLLAAMLMWWHIIPRLVTRFDMSELKRIGYMFASGVLFTPACVLIIFAGDAIYATYTDPSVWAIAMAYCLPPGADIPFEVFSGEQSLTLLNNTYHDQQFGGAMMKIIQELAYGVAMGYTFRIWMKRDREETPKLELKEFEMYETSLPKA</sequence>
<evidence type="ECO:0000256" key="4">
    <source>
        <dbReference type="ARBA" id="ARBA00022989"/>
    </source>
</evidence>
<dbReference type="Proteomes" id="UP000094463">
    <property type="component" value="Chromosome"/>
</dbReference>
<organism evidence="7 8">
    <name type="scientific">Salisediminibacterium beveridgei</name>
    <dbReference type="NCBI Taxonomy" id="632773"/>
    <lineage>
        <taxon>Bacteria</taxon>
        <taxon>Bacillati</taxon>
        <taxon>Bacillota</taxon>
        <taxon>Bacilli</taxon>
        <taxon>Bacillales</taxon>
        <taxon>Bacillaceae</taxon>
        <taxon>Salisediminibacterium</taxon>
    </lineage>
</organism>
<evidence type="ECO:0008006" key="9">
    <source>
        <dbReference type="Google" id="ProtNLM"/>
    </source>
</evidence>
<keyword evidence="3 6" id="KW-0812">Transmembrane</keyword>
<dbReference type="STRING" id="632773.BBEV_2036"/>
<evidence type="ECO:0000256" key="1">
    <source>
        <dbReference type="ARBA" id="ARBA00004651"/>
    </source>
</evidence>
<dbReference type="EMBL" id="CP012502">
    <property type="protein sequence ID" value="AOM83396.1"/>
    <property type="molecule type" value="Genomic_DNA"/>
</dbReference>
<protein>
    <recommendedName>
        <fullName evidence="9">Cytochrome c oxidase assembly factor CtaG</fullName>
    </recommendedName>
</protein>
<feature type="transmembrane region" description="Helical" evidence="6">
    <location>
        <begin position="189"/>
        <end position="215"/>
    </location>
</feature>
<evidence type="ECO:0000256" key="3">
    <source>
        <dbReference type="ARBA" id="ARBA00022692"/>
    </source>
</evidence>
<dbReference type="PATRIC" id="fig|632773.3.peg.2144"/>
<feature type="transmembrane region" description="Helical" evidence="6">
    <location>
        <begin position="52"/>
        <end position="72"/>
    </location>
</feature>
<feature type="transmembrane region" description="Helical" evidence="6">
    <location>
        <begin position="12"/>
        <end position="32"/>
    </location>
</feature>
<dbReference type="GO" id="GO:0005886">
    <property type="term" value="C:plasma membrane"/>
    <property type="evidence" value="ECO:0007669"/>
    <property type="project" value="UniProtKB-SubCell"/>
</dbReference>
<feature type="transmembrane region" description="Helical" evidence="6">
    <location>
        <begin position="119"/>
        <end position="138"/>
    </location>
</feature>
<evidence type="ECO:0000313" key="7">
    <source>
        <dbReference type="EMBL" id="AOM83396.1"/>
    </source>
</evidence>
<dbReference type="AlphaFoldDB" id="A0A1D7QWL5"/>
<reference evidence="7 8" key="1">
    <citation type="submission" date="2015-08" db="EMBL/GenBank/DDBJ databases">
        <title>The complete genome sequence of Bacillus beveridgei MLTeJB.</title>
        <authorList>
            <person name="Hanson T.E."/>
            <person name="Mesa C."/>
            <person name="Basesman S.M."/>
            <person name="Oremland R.S."/>
        </authorList>
    </citation>
    <scope>NUCLEOTIDE SEQUENCE [LARGE SCALE GENOMIC DNA]</scope>
    <source>
        <strain evidence="7 8">MLTeJB</strain>
    </source>
</reference>
<name>A0A1D7QWL5_9BACI</name>
<feature type="transmembrane region" description="Helical" evidence="6">
    <location>
        <begin position="84"/>
        <end position="107"/>
    </location>
</feature>
<dbReference type="KEGG" id="bbev:BBEV_2036"/>
<dbReference type="InterPro" id="IPR019108">
    <property type="entry name" value="Caa3_assmbl_CtaG-rel"/>
</dbReference>
<gene>
    <name evidence="7" type="ORF">BBEV_2036</name>
</gene>
<keyword evidence="8" id="KW-1185">Reference proteome</keyword>
<proteinExistence type="predicted"/>
<comment type="subcellular location">
    <subcellularLocation>
        <location evidence="1">Cell membrane</location>
        <topology evidence="1">Multi-pass membrane protein</topology>
    </subcellularLocation>
</comment>
<dbReference type="NCBIfam" id="TIGR02737">
    <property type="entry name" value="caa3_CtaG"/>
    <property type="match status" value="1"/>
</dbReference>
<dbReference type="RefSeq" id="WP_069365383.1">
    <property type="nucleotide sequence ID" value="NZ_CP012502.1"/>
</dbReference>
<keyword evidence="5 6" id="KW-0472">Membrane</keyword>
<dbReference type="OrthoDB" id="128422at2"/>
<dbReference type="Pfam" id="PF09678">
    <property type="entry name" value="Caa3_CtaG"/>
    <property type="match status" value="1"/>
</dbReference>
<evidence type="ECO:0000256" key="2">
    <source>
        <dbReference type="ARBA" id="ARBA00022475"/>
    </source>
</evidence>
<evidence type="ECO:0000256" key="5">
    <source>
        <dbReference type="ARBA" id="ARBA00023136"/>
    </source>
</evidence>
<keyword evidence="2" id="KW-1003">Cell membrane</keyword>
<keyword evidence="4 6" id="KW-1133">Transmembrane helix</keyword>
<accession>A0A1D7QWL5</accession>
<evidence type="ECO:0000313" key="8">
    <source>
        <dbReference type="Proteomes" id="UP000094463"/>
    </source>
</evidence>
<dbReference type="InterPro" id="IPR014108">
    <property type="entry name" value="Caa3-assmbl_CtaG"/>
</dbReference>
<feature type="transmembrane region" description="Helical" evidence="6">
    <location>
        <begin position="158"/>
        <end position="177"/>
    </location>
</feature>
<evidence type="ECO:0000256" key="6">
    <source>
        <dbReference type="SAM" id="Phobius"/>
    </source>
</evidence>